<name>A0A845L1B7_9FIRM</name>
<evidence type="ECO:0000313" key="3">
    <source>
        <dbReference type="Proteomes" id="UP000463470"/>
    </source>
</evidence>
<dbReference type="EMBL" id="WXEY01000005">
    <property type="protein sequence ID" value="MZP29406.1"/>
    <property type="molecule type" value="Genomic_DNA"/>
</dbReference>
<organism evidence="2 3">
    <name type="scientific">Heliomicrobium undosum</name>
    <dbReference type="NCBI Taxonomy" id="121734"/>
    <lineage>
        <taxon>Bacteria</taxon>
        <taxon>Bacillati</taxon>
        <taxon>Bacillota</taxon>
        <taxon>Clostridia</taxon>
        <taxon>Eubacteriales</taxon>
        <taxon>Heliobacteriaceae</taxon>
        <taxon>Heliomicrobium</taxon>
    </lineage>
</organism>
<sequence>MRIKPLHYGLLVLALFWAVVGGAMASNLWVTKQSLPPVGTVTSTEEIKGWMTLEQIGETLSLPAPEVIRRLGLPPESDPKKKLKELAAEQGKTPDELKEGLLDHK</sequence>
<accession>A0A845L1B7</accession>
<dbReference type="OrthoDB" id="2082565at2"/>
<protein>
    <submittedName>
        <fullName evidence="2">Uncharacterized protein</fullName>
    </submittedName>
</protein>
<dbReference type="RefSeq" id="WP_161256794.1">
    <property type="nucleotide sequence ID" value="NZ_WXEY01000005.1"/>
</dbReference>
<gene>
    <name evidence="2" type="ORF">GTO91_06770</name>
</gene>
<reference evidence="2 3" key="1">
    <citation type="submission" date="2020-01" db="EMBL/GenBank/DDBJ databases">
        <title>Whole-genome sequence of Heliobacterium undosum DSM 13378.</title>
        <authorList>
            <person name="Kyndt J.A."/>
            <person name="Meyer T.E."/>
        </authorList>
    </citation>
    <scope>NUCLEOTIDE SEQUENCE [LARGE SCALE GENOMIC DNA]</scope>
    <source>
        <strain evidence="2 3">DSM 13378</strain>
    </source>
</reference>
<feature type="region of interest" description="Disordered" evidence="1">
    <location>
        <begin position="85"/>
        <end position="105"/>
    </location>
</feature>
<dbReference type="Proteomes" id="UP000463470">
    <property type="component" value="Unassembled WGS sequence"/>
</dbReference>
<keyword evidence="3" id="KW-1185">Reference proteome</keyword>
<evidence type="ECO:0000256" key="1">
    <source>
        <dbReference type="SAM" id="MobiDB-lite"/>
    </source>
</evidence>
<proteinExistence type="predicted"/>
<comment type="caution">
    <text evidence="2">The sequence shown here is derived from an EMBL/GenBank/DDBJ whole genome shotgun (WGS) entry which is preliminary data.</text>
</comment>
<dbReference type="AlphaFoldDB" id="A0A845L1B7"/>
<evidence type="ECO:0000313" key="2">
    <source>
        <dbReference type="EMBL" id="MZP29406.1"/>
    </source>
</evidence>